<evidence type="ECO:0000313" key="3">
    <source>
        <dbReference type="Proteomes" id="UP000196118"/>
    </source>
</evidence>
<dbReference type="InterPro" id="IPR016977">
    <property type="entry name" value="ComGF"/>
</dbReference>
<dbReference type="AlphaFoldDB" id="A0A1Y0VS17"/>
<keyword evidence="1" id="KW-0812">Transmembrane</keyword>
<keyword evidence="1" id="KW-0472">Membrane</keyword>
<protein>
    <recommendedName>
        <fullName evidence="4">Competence protein ComGF</fullName>
    </recommendedName>
</protein>
<dbReference type="EMBL" id="CP021474">
    <property type="protein sequence ID" value="ARW19453.1"/>
    <property type="molecule type" value="Genomic_DNA"/>
</dbReference>
<accession>A0A1Y0VS17</accession>
<dbReference type="Proteomes" id="UP000196118">
    <property type="component" value="Chromosome"/>
</dbReference>
<organism evidence="2 3">
    <name type="scientific">Pediococcus pentosaceus</name>
    <dbReference type="NCBI Taxonomy" id="1255"/>
    <lineage>
        <taxon>Bacteria</taxon>
        <taxon>Bacillati</taxon>
        <taxon>Bacillota</taxon>
        <taxon>Bacilli</taxon>
        <taxon>Lactobacillales</taxon>
        <taxon>Lactobacillaceae</taxon>
        <taxon>Pediococcus</taxon>
    </lineage>
</organism>
<evidence type="ECO:0000313" key="2">
    <source>
        <dbReference type="EMBL" id="ARW19453.1"/>
    </source>
</evidence>
<keyword evidence="1" id="KW-1133">Transmembrane helix</keyword>
<proteinExistence type="predicted"/>
<feature type="transmembrane region" description="Helical" evidence="1">
    <location>
        <begin position="12"/>
        <end position="35"/>
    </location>
</feature>
<evidence type="ECO:0000256" key="1">
    <source>
        <dbReference type="SAM" id="Phobius"/>
    </source>
</evidence>
<evidence type="ECO:0008006" key="4">
    <source>
        <dbReference type="Google" id="ProtNLM"/>
    </source>
</evidence>
<sequence>MKLDKSYKKSGFTLMEAVLAMMIMFLIVNLAVLLIKSAQNKAQQNFNMKITEVVQDLESPKHAFELVEVRSDQLTLYSKTEEKRYYLGSYVNHDMLRYTPGHMTLVLGVQHVFFKKERNLIQIKLVSNGKKSISYVYIPPQKSGSAMITALFVLSFLSGISLLIGEQARQVILRLKDEQQITKTKILANKFVLENRKQKIRFLDDPKYGTVKINDDNNLTIKVLKGNTVKVEFNESGY</sequence>
<name>A0A1Y0VS17_PEDPE</name>
<dbReference type="Pfam" id="PF15980">
    <property type="entry name" value="ComGF"/>
    <property type="match status" value="1"/>
</dbReference>
<feature type="transmembrane region" description="Helical" evidence="1">
    <location>
        <begin position="144"/>
        <end position="164"/>
    </location>
</feature>
<reference evidence="2 3" key="1">
    <citation type="submission" date="2017-05" db="EMBL/GenBank/DDBJ databases">
        <title>Genome sequence of Pediococcus pentosaceus strain SRCM100892.</title>
        <authorList>
            <person name="Cho S.H."/>
        </authorList>
    </citation>
    <scope>NUCLEOTIDE SEQUENCE [LARGE SCALE GENOMIC DNA]</scope>
    <source>
        <strain evidence="2 3">SRCM100892</strain>
    </source>
</reference>
<gene>
    <name evidence="2" type="ORF">S100892_00866</name>
</gene>